<name>A0A4Z0GQ80_9BACL</name>
<organism evidence="2 3">
    <name type="scientific">Sporolactobacillus shoreae</name>
    <dbReference type="NCBI Taxonomy" id="1465501"/>
    <lineage>
        <taxon>Bacteria</taxon>
        <taxon>Bacillati</taxon>
        <taxon>Bacillota</taxon>
        <taxon>Bacilli</taxon>
        <taxon>Bacillales</taxon>
        <taxon>Sporolactobacillaceae</taxon>
        <taxon>Sporolactobacillus</taxon>
    </lineage>
</organism>
<proteinExistence type="predicted"/>
<feature type="transmembrane region" description="Helical" evidence="1">
    <location>
        <begin position="203"/>
        <end position="223"/>
    </location>
</feature>
<evidence type="ECO:0000256" key="1">
    <source>
        <dbReference type="SAM" id="Phobius"/>
    </source>
</evidence>
<dbReference type="OrthoDB" id="2806681at2"/>
<evidence type="ECO:0000313" key="3">
    <source>
        <dbReference type="Proteomes" id="UP000298347"/>
    </source>
</evidence>
<feature type="transmembrane region" description="Helical" evidence="1">
    <location>
        <begin position="28"/>
        <end position="47"/>
    </location>
</feature>
<keyword evidence="1" id="KW-0812">Transmembrane</keyword>
<keyword evidence="3" id="KW-1185">Reference proteome</keyword>
<reference evidence="2 3" key="1">
    <citation type="journal article" date="2015" name="Int. J. Syst. Evol. Microbiol.">
        <title>Sporolactobacillus shoreae sp. nov. and Sporolactobacillus spathodeae sp. nov., two spore-forming lactic acid bacteria isolated from tree barks in Thailand.</title>
        <authorList>
            <person name="Thamacharoensuk T."/>
            <person name="Kitahara M."/>
            <person name="Ohkuma M."/>
            <person name="Thongchul N."/>
            <person name="Tanasupawat S."/>
        </authorList>
    </citation>
    <scope>NUCLEOTIDE SEQUENCE [LARGE SCALE GENOMIC DNA]</scope>
    <source>
        <strain evidence="2 3">BK92</strain>
    </source>
</reference>
<dbReference type="AlphaFoldDB" id="A0A4Z0GQ80"/>
<accession>A0A4Z0GQ80</accession>
<feature type="transmembrane region" description="Helical" evidence="1">
    <location>
        <begin position="53"/>
        <end position="73"/>
    </location>
</feature>
<dbReference type="EMBL" id="SRJD01000006">
    <property type="protein sequence ID" value="TGA98614.1"/>
    <property type="molecule type" value="Genomic_DNA"/>
</dbReference>
<feature type="transmembrane region" description="Helical" evidence="1">
    <location>
        <begin position="235"/>
        <end position="255"/>
    </location>
</feature>
<keyword evidence="1" id="KW-1133">Transmembrane helix</keyword>
<keyword evidence="1" id="KW-0472">Membrane</keyword>
<sequence length="268" mass="32182">MFKRRTWTIEEINVWREKYGHKIRTRELLGRFVIAFLALYIMSYILYRYWWLSVIYGLIGILGTYLWVLPAEARRIYEMQSYRERDRFTNTFTQMIKNPSRSFLSCLHEIASITLGELGQQLTTLTAKLRSANEKEGIAAVDGLKKQYKKDISFVHYLEQVATIFAFGRINTDVLDQITRQHNEVLVEREIYIEEKRGPRSELLIMLFMTFFAFFVLSYVFTLQNWINLYSHQPIGWFCNTLYFVYISLVFRIFFKNYVNDEVEEINY</sequence>
<evidence type="ECO:0000313" key="2">
    <source>
        <dbReference type="EMBL" id="TGA98614.1"/>
    </source>
</evidence>
<protein>
    <recommendedName>
        <fullName evidence="4">Type II secretion system protein GspF domain-containing protein</fullName>
    </recommendedName>
</protein>
<evidence type="ECO:0008006" key="4">
    <source>
        <dbReference type="Google" id="ProtNLM"/>
    </source>
</evidence>
<gene>
    <name evidence="2" type="ORF">E4665_07050</name>
</gene>
<comment type="caution">
    <text evidence="2">The sequence shown here is derived from an EMBL/GenBank/DDBJ whole genome shotgun (WGS) entry which is preliminary data.</text>
</comment>
<dbReference type="RefSeq" id="WP_135348093.1">
    <property type="nucleotide sequence ID" value="NZ_SRJD01000006.1"/>
</dbReference>
<dbReference type="Proteomes" id="UP000298347">
    <property type="component" value="Unassembled WGS sequence"/>
</dbReference>